<dbReference type="InterPro" id="IPR051633">
    <property type="entry name" value="AceTr"/>
</dbReference>
<evidence type="ECO:0000256" key="3">
    <source>
        <dbReference type="ARBA" id="ARBA00022692"/>
    </source>
</evidence>
<evidence type="ECO:0000313" key="8">
    <source>
        <dbReference type="EMBL" id="ODN77646.1"/>
    </source>
</evidence>
<dbReference type="EMBL" id="AWGJ01000007">
    <property type="protein sequence ID" value="ODN77646.1"/>
    <property type="molecule type" value="Genomic_DNA"/>
</dbReference>
<dbReference type="NCBIfam" id="NF038013">
    <property type="entry name" value="AceTr_1"/>
    <property type="match status" value="1"/>
</dbReference>
<keyword evidence="4 7" id="KW-1133">Transmembrane helix</keyword>
<keyword evidence="3 7" id="KW-0812">Transmembrane</keyword>
<dbReference type="OrthoDB" id="3648309at2759"/>
<keyword evidence="9" id="KW-1185">Reference proteome</keyword>
<dbReference type="RefSeq" id="XP_018992882.1">
    <property type="nucleotide sequence ID" value="XM_019138939.1"/>
</dbReference>
<feature type="transmembrane region" description="Helical" evidence="7">
    <location>
        <begin position="75"/>
        <end position="93"/>
    </location>
</feature>
<dbReference type="AlphaFoldDB" id="A0A1E3HPL5"/>
<feature type="transmembrane region" description="Helical" evidence="7">
    <location>
        <begin position="105"/>
        <end position="126"/>
    </location>
</feature>
<dbReference type="InterPro" id="IPR000791">
    <property type="entry name" value="Gpr1/Fun34/SatP-like"/>
</dbReference>
<dbReference type="PANTHER" id="PTHR31123">
    <property type="entry name" value="ACCUMULATION OF DYADS PROTEIN 2-RELATED"/>
    <property type="match status" value="1"/>
</dbReference>
<evidence type="ECO:0000256" key="6">
    <source>
        <dbReference type="SAM" id="MobiDB-lite"/>
    </source>
</evidence>
<dbReference type="GO" id="GO:0005886">
    <property type="term" value="C:plasma membrane"/>
    <property type="evidence" value="ECO:0007669"/>
    <property type="project" value="TreeGrafter"/>
</dbReference>
<organism evidence="8 9">
    <name type="scientific">Cryptococcus amylolentus CBS 6039</name>
    <dbReference type="NCBI Taxonomy" id="1295533"/>
    <lineage>
        <taxon>Eukaryota</taxon>
        <taxon>Fungi</taxon>
        <taxon>Dikarya</taxon>
        <taxon>Basidiomycota</taxon>
        <taxon>Agaricomycotina</taxon>
        <taxon>Tremellomycetes</taxon>
        <taxon>Tremellales</taxon>
        <taxon>Cryptococcaceae</taxon>
        <taxon>Cryptococcus</taxon>
    </lineage>
</organism>
<evidence type="ECO:0000256" key="5">
    <source>
        <dbReference type="ARBA" id="ARBA00023136"/>
    </source>
</evidence>
<feature type="region of interest" description="Disordered" evidence="6">
    <location>
        <begin position="40"/>
        <end position="61"/>
    </location>
</feature>
<evidence type="ECO:0000256" key="1">
    <source>
        <dbReference type="ARBA" id="ARBA00004141"/>
    </source>
</evidence>
<accession>A0A1E3HPL5</accession>
<dbReference type="GeneID" id="30156110"/>
<evidence type="ECO:0000256" key="4">
    <source>
        <dbReference type="ARBA" id="ARBA00022989"/>
    </source>
</evidence>
<dbReference type="Proteomes" id="UP000094065">
    <property type="component" value="Unassembled WGS sequence"/>
</dbReference>
<feature type="transmembrane region" description="Helical" evidence="7">
    <location>
        <begin position="132"/>
        <end position="152"/>
    </location>
</feature>
<evidence type="ECO:0000313" key="9">
    <source>
        <dbReference type="Proteomes" id="UP000094065"/>
    </source>
</evidence>
<evidence type="ECO:0000256" key="7">
    <source>
        <dbReference type="SAM" id="Phobius"/>
    </source>
</evidence>
<sequence>MATALLSHREDDGGDDQTAFRVVKDQRYVAAEKSDNTVHHLHGSQPLTAFTTPGGSSQDSSQPALPVYHRKCANITPLGLLSFAGSAFLFNIYQIHTRGVTKPNVILCLALGFGGMAQTTADILEWVSGNTFGAVTLTSYGGFWFSYAYFLIPQLEVEASYAADH</sequence>
<name>A0A1E3HPL5_9TREE</name>
<reference evidence="8 9" key="1">
    <citation type="submission" date="2016-06" db="EMBL/GenBank/DDBJ databases">
        <title>Evolution of pathogenesis and genome organization in the Tremellales.</title>
        <authorList>
            <person name="Cuomo C."/>
            <person name="Litvintseva A."/>
            <person name="Heitman J."/>
            <person name="Chen Y."/>
            <person name="Sun S."/>
            <person name="Springer D."/>
            <person name="Dromer F."/>
            <person name="Young S."/>
            <person name="Zeng Q."/>
            <person name="Chapman S."/>
            <person name="Gujja S."/>
            <person name="Saif S."/>
            <person name="Birren B."/>
        </authorList>
    </citation>
    <scope>NUCLEOTIDE SEQUENCE [LARGE SCALE GENOMIC DNA]</scope>
    <source>
        <strain evidence="8 9">CBS 6039</strain>
    </source>
</reference>
<feature type="compositionally biased region" description="Polar residues" evidence="6">
    <location>
        <begin position="45"/>
        <end position="61"/>
    </location>
</feature>
<comment type="caution">
    <text evidence="8">The sequence shown here is derived from an EMBL/GenBank/DDBJ whole genome shotgun (WGS) entry which is preliminary data.</text>
</comment>
<evidence type="ECO:0000256" key="2">
    <source>
        <dbReference type="ARBA" id="ARBA00005587"/>
    </source>
</evidence>
<protein>
    <submittedName>
        <fullName evidence="8">Uncharacterized protein</fullName>
    </submittedName>
</protein>
<gene>
    <name evidence="8" type="ORF">L202_04801</name>
</gene>
<dbReference type="Pfam" id="PF01184">
    <property type="entry name" value="Gpr1_Fun34_YaaH"/>
    <property type="match status" value="1"/>
</dbReference>
<dbReference type="STRING" id="1295533.A0A1E3HPL5"/>
<comment type="similarity">
    <text evidence="2">Belongs to the acetate uptake transporter (AceTr) (TC 2.A.96) family.</text>
</comment>
<comment type="subcellular location">
    <subcellularLocation>
        <location evidence="1">Membrane</location>
        <topology evidence="1">Multi-pass membrane protein</topology>
    </subcellularLocation>
</comment>
<dbReference type="PANTHER" id="PTHR31123:SF1">
    <property type="entry name" value="ACCUMULATION OF DYADS PROTEIN 2-RELATED"/>
    <property type="match status" value="1"/>
</dbReference>
<proteinExistence type="inferred from homology"/>
<dbReference type="GO" id="GO:0015123">
    <property type="term" value="F:acetate transmembrane transporter activity"/>
    <property type="evidence" value="ECO:0007669"/>
    <property type="project" value="TreeGrafter"/>
</dbReference>
<keyword evidence="5 7" id="KW-0472">Membrane</keyword>